<dbReference type="AlphaFoldDB" id="A0A9Q1FX21"/>
<sequence>GSCGIRLKTPVLCPLRKKWVYCVYPRIPSTTLLHAGFDPSAKNRTMRLQWACQPGKRRLRFLGSIACWMRRLTWPLTLRTAPSSTPFSFSCRRRRTRSATLLKLCVSLLDRRTHTHAHTLWLLFFF</sequence>
<reference evidence="1" key="1">
    <citation type="journal article" date="2023" name="Science">
        <title>Genome structures resolve the early diversification of teleost fishes.</title>
        <authorList>
            <person name="Parey E."/>
            <person name="Louis A."/>
            <person name="Montfort J."/>
            <person name="Bouchez O."/>
            <person name="Roques C."/>
            <person name="Iampietro C."/>
            <person name="Lluch J."/>
            <person name="Castinel A."/>
            <person name="Donnadieu C."/>
            <person name="Desvignes T."/>
            <person name="Floi Bucao C."/>
            <person name="Jouanno E."/>
            <person name="Wen M."/>
            <person name="Mejri S."/>
            <person name="Dirks R."/>
            <person name="Jansen H."/>
            <person name="Henkel C."/>
            <person name="Chen W.J."/>
            <person name="Zahm M."/>
            <person name="Cabau C."/>
            <person name="Klopp C."/>
            <person name="Thompson A.W."/>
            <person name="Robinson-Rechavi M."/>
            <person name="Braasch I."/>
            <person name="Lecointre G."/>
            <person name="Bobe J."/>
            <person name="Postlethwait J.H."/>
            <person name="Berthelot C."/>
            <person name="Roest Crollius H."/>
            <person name="Guiguen Y."/>
        </authorList>
    </citation>
    <scope>NUCLEOTIDE SEQUENCE</scope>
    <source>
        <strain evidence="1">WJC10195</strain>
    </source>
</reference>
<name>A0A9Q1FX21_SYNKA</name>
<comment type="caution">
    <text evidence="1">The sequence shown here is derived from an EMBL/GenBank/DDBJ whole genome shotgun (WGS) entry which is preliminary data.</text>
</comment>
<dbReference type="Proteomes" id="UP001152622">
    <property type="component" value="Chromosome 3"/>
</dbReference>
<feature type="non-terminal residue" evidence="1">
    <location>
        <position position="126"/>
    </location>
</feature>
<dbReference type="EMBL" id="JAINUF010000003">
    <property type="protein sequence ID" value="KAJ8368815.1"/>
    <property type="molecule type" value="Genomic_DNA"/>
</dbReference>
<evidence type="ECO:0000313" key="1">
    <source>
        <dbReference type="EMBL" id="KAJ8368815.1"/>
    </source>
</evidence>
<keyword evidence="2" id="KW-1185">Reference proteome</keyword>
<evidence type="ECO:0000313" key="2">
    <source>
        <dbReference type="Proteomes" id="UP001152622"/>
    </source>
</evidence>
<protein>
    <submittedName>
        <fullName evidence="1">Uncharacterized protein</fullName>
    </submittedName>
</protein>
<accession>A0A9Q1FX21</accession>
<gene>
    <name evidence="1" type="ORF">SKAU_G00088430</name>
</gene>
<proteinExistence type="predicted"/>
<organism evidence="1 2">
    <name type="scientific">Synaphobranchus kaupii</name>
    <name type="common">Kaup's arrowtooth eel</name>
    <dbReference type="NCBI Taxonomy" id="118154"/>
    <lineage>
        <taxon>Eukaryota</taxon>
        <taxon>Metazoa</taxon>
        <taxon>Chordata</taxon>
        <taxon>Craniata</taxon>
        <taxon>Vertebrata</taxon>
        <taxon>Euteleostomi</taxon>
        <taxon>Actinopterygii</taxon>
        <taxon>Neopterygii</taxon>
        <taxon>Teleostei</taxon>
        <taxon>Anguilliformes</taxon>
        <taxon>Synaphobranchidae</taxon>
        <taxon>Synaphobranchus</taxon>
    </lineage>
</organism>